<evidence type="ECO:0000313" key="2">
    <source>
        <dbReference type="Proteomes" id="UP000054466"/>
    </source>
</evidence>
<accession>A0A0D1ZXH6</accession>
<dbReference type="EMBL" id="KN847041">
    <property type="protein sequence ID" value="KIW32846.1"/>
    <property type="molecule type" value="Genomic_DNA"/>
</dbReference>
<protein>
    <submittedName>
        <fullName evidence="1">Uncharacterized protein</fullName>
    </submittedName>
</protein>
<dbReference type="RefSeq" id="XP_016253062.1">
    <property type="nucleotide sequence ID" value="XM_016391160.1"/>
</dbReference>
<dbReference type="GeneID" id="27343556"/>
<dbReference type="Proteomes" id="UP000054466">
    <property type="component" value="Unassembled WGS sequence"/>
</dbReference>
<dbReference type="AlphaFoldDB" id="A0A0D1ZXH6"/>
<name>A0A0D1ZXH6_9EURO</name>
<proteinExistence type="predicted"/>
<keyword evidence="2" id="KW-1185">Reference proteome</keyword>
<organism evidence="1 2">
    <name type="scientific">Cladophialophora immunda</name>
    <dbReference type="NCBI Taxonomy" id="569365"/>
    <lineage>
        <taxon>Eukaryota</taxon>
        <taxon>Fungi</taxon>
        <taxon>Dikarya</taxon>
        <taxon>Ascomycota</taxon>
        <taxon>Pezizomycotina</taxon>
        <taxon>Eurotiomycetes</taxon>
        <taxon>Chaetothyriomycetidae</taxon>
        <taxon>Chaetothyriales</taxon>
        <taxon>Herpotrichiellaceae</taxon>
        <taxon>Cladophialophora</taxon>
    </lineage>
</organism>
<sequence>MCFERLVNLRCGHYESYQLDKTGCKYQAGRRCPNYVQVKIRQDKNRSCPKCKASLLATFGIASPSLRWGK</sequence>
<dbReference type="OrthoDB" id="4125835at2759"/>
<dbReference type="VEuPathDB" id="FungiDB:PV07_04362"/>
<evidence type="ECO:0000313" key="1">
    <source>
        <dbReference type="EMBL" id="KIW32846.1"/>
    </source>
</evidence>
<dbReference type="HOGENOM" id="CLU_190104_0_0_1"/>
<reference evidence="1 2" key="1">
    <citation type="submission" date="2015-01" db="EMBL/GenBank/DDBJ databases">
        <title>The Genome Sequence of Cladophialophora immunda CBS83496.</title>
        <authorList>
            <consortium name="The Broad Institute Genomics Platform"/>
            <person name="Cuomo C."/>
            <person name="de Hoog S."/>
            <person name="Gorbushina A."/>
            <person name="Stielow B."/>
            <person name="Teixiera M."/>
            <person name="Abouelleil A."/>
            <person name="Chapman S.B."/>
            <person name="Priest M."/>
            <person name="Young S.K."/>
            <person name="Wortman J."/>
            <person name="Nusbaum C."/>
            <person name="Birren B."/>
        </authorList>
    </citation>
    <scope>NUCLEOTIDE SEQUENCE [LARGE SCALE GENOMIC DNA]</scope>
    <source>
        <strain evidence="1 2">CBS 83496</strain>
    </source>
</reference>
<gene>
    <name evidence="1" type="ORF">PV07_04362</name>
</gene>